<organism evidence="3 4">
    <name type="scientific">Novosphingobium subterraneum</name>
    <dbReference type="NCBI Taxonomy" id="48936"/>
    <lineage>
        <taxon>Bacteria</taxon>
        <taxon>Pseudomonadati</taxon>
        <taxon>Pseudomonadota</taxon>
        <taxon>Alphaproteobacteria</taxon>
        <taxon>Sphingomonadales</taxon>
        <taxon>Sphingomonadaceae</taxon>
        <taxon>Novosphingobium</taxon>
    </lineage>
</organism>
<proteinExistence type="predicted"/>
<keyword evidence="2" id="KW-0472">Membrane</keyword>
<feature type="region of interest" description="Disordered" evidence="1">
    <location>
        <begin position="81"/>
        <end position="138"/>
    </location>
</feature>
<dbReference type="Proteomes" id="UP000031338">
    <property type="component" value="Unassembled WGS sequence"/>
</dbReference>
<sequence>MALFGFPAGKQVSAPTEAEIAAASALAHVPPTTRELRAQAVHRLQVGLFGLAGMLLLVSLANVIMDRAKFINASAVNTAAPKVEASETSAKDPLADMGVAPQLPVTAKEKPTVTISPAPPAPTPAPSVPAPSVNAPKN</sequence>
<feature type="compositionally biased region" description="Pro residues" evidence="1">
    <location>
        <begin position="117"/>
        <end position="129"/>
    </location>
</feature>
<name>A0A0B9A773_9SPHN</name>
<evidence type="ECO:0000313" key="3">
    <source>
        <dbReference type="EMBL" id="KHS46494.1"/>
    </source>
</evidence>
<feature type="transmembrane region" description="Helical" evidence="2">
    <location>
        <begin position="44"/>
        <end position="64"/>
    </location>
</feature>
<accession>A0A0B9A773</accession>
<evidence type="ECO:0000256" key="1">
    <source>
        <dbReference type="SAM" id="MobiDB-lite"/>
    </source>
</evidence>
<evidence type="ECO:0000256" key="2">
    <source>
        <dbReference type="SAM" id="Phobius"/>
    </source>
</evidence>
<dbReference type="RefSeq" id="WP_052242329.1">
    <property type="nucleotide sequence ID" value="NZ_JRVC01000009.1"/>
</dbReference>
<dbReference type="EMBL" id="JRVC01000009">
    <property type="protein sequence ID" value="KHS46494.1"/>
    <property type="molecule type" value="Genomic_DNA"/>
</dbReference>
<dbReference type="AlphaFoldDB" id="A0A0B9A773"/>
<keyword evidence="4" id="KW-1185">Reference proteome</keyword>
<dbReference type="PATRIC" id="fig|48936.3.peg.2092"/>
<keyword evidence="2" id="KW-1133">Transmembrane helix</keyword>
<dbReference type="STRING" id="48936.NJ75_02085"/>
<comment type="caution">
    <text evidence="3">The sequence shown here is derived from an EMBL/GenBank/DDBJ whole genome shotgun (WGS) entry which is preliminary data.</text>
</comment>
<reference evidence="3 4" key="1">
    <citation type="submission" date="2014-10" db="EMBL/GenBank/DDBJ databases">
        <title>Draft genome sequence of Novosphingobium subterraneum DSM 12447.</title>
        <authorList>
            <person name="Gan H.M."/>
            <person name="Gan H.Y."/>
            <person name="Savka M.A."/>
        </authorList>
    </citation>
    <scope>NUCLEOTIDE SEQUENCE [LARGE SCALE GENOMIC DNA]</scope>
    <source>
        <strain evidence="3 4">DSM 12447</strain>
    </source>
</reference>
<keyword evidence="2" id="KW-0812">Transmembrane</keyword>
<protein>
    <submittedName>
        <fullName evidence="3">Uncharacterized protein</fullName>
    </submittedName>
</protein>
<gene>
    <name evidence="3" type="ORF">NJ75_02085</name>
</gene>
<evidence type="ECO:0000313" key="4">
    <source>
        <dbReference type="Proteomes" id="UP000031338"/>
    </source>
</evidence>